<organism evidence="5 6">
    <name type="scientific">Pseudomonas schmalbachii</name>
    <dbReference type="NCBI Taxonomy" id="2816993"/>
    <lineage>
        <taxon>Bacteria</taxon>
        <taxon>Pseudomonadati</taxon>
        <taxon>Pseudomonadota</taxon>
        <taxon>Gammaproteobacteria</taxon>
        <taxon>Pseudomonadales</taxon>
        <taxon>Pseudomonadaceae</taxon>
        <taxon>Pseudomonas</taxon>
    </lineage>
</organism>
<sequence>MSIFRRNAPATGRPSRSGGRLARACGLVLLLAAATAAADEEDEMMGFLVDDSISHIGHEFYRYFSDRMRDTSRLDFNLVIRERPDARWGSLIIVEYEQRVVYRRFLSPNTSELRTVASDAADFVKQQIVRSKLEAQLQDNTDLEKDEL</sequence>
<keyword evidence="6" id="KW-1185">Reference proteome</keyword>
<evidence type="ECO:0000256" key="3">
    <source>
        <dbReference type="ARBA" id="ARBA00022729"/>
    </source>
</evidence>
<feature type="chain" id="PRO_5047408146" description="Curli production assembly/transport component CsgE" evidence="4">
    <location>
        <begin position="39"/>
        <end position="148"/>
    </location>
</feature>
<reference evidence="5 6" key="1">
    <citation type="submission" date="2020-12" db="EMBL/GenBank/DDBJ databases">
        <title>Pseudomonas schmalbachii sp. nov. isolated from millipede gut.</title>
        <authorList>
            <person name="Shelomi M."/>
        </authorList>
    </citation>
    <scope>NUCLEOTIDE SEQUENCE [LARGE SCALE GENOMIC DNA]</scope>
    <source>
        <strain evidence="5 6">Milli4</strain>
    </source>
</reference>
<dbReference type="Pfam" id="PF10627">
    <property type="entry name" value="CsgE"/>
    <property type="match status" value="1"/>
</dbReference>
<dbReference type="Proteomes" id="UP000669060">
    <property type="component" value="Unassembled WGS sequence"/>
</dbReference>
<comment type="function">
    <text evidence="1">May be involved in the biogenesis of curli organelles.</text>
</comment>
<proteinExistence type="predicted"/>
<evidence type="ECO:0000256" key="2">
    <source>
        <dbReference type="ARBA" id="ARBA00014024"/>
    </source>
</evidence>
<feature type="signal peptide" evidence="4">
    <location>
        <begin position="1"/>
        <end position="38"/>
    </location>
</feature>
<accession>A0ABS3TP20</accession>
<comment type="caution">
    <text evidence="5">The sequence shown here is derived from an EMBL/GenBank/DDBJ whole genome shotgun (WGS) entry which is preliminary data.</text>
</comment>
<dbReference type="RefSeq" id="WP_208313741.1">
    <property type="nucleotide sequence ID" value="NZ_JAELYA010000003.1"/>
</dbReference>
<dbReference type="EMBL" id="JAELYA010000003">
    <property type="protein sequence ID" value="MBO3275410.1"/>
    <property type="molecule type" value="Genomic_DNA"/>
</dbReference>
<gene>
    <name evidence="5" type="primary">csgE</name>
    <name evidence="5" type="ORF">JFY56_09255</name>
</gene>
<name>A0ABS3TP20_9PSED</name>
<evidence type="ECO:0000256" key="1">
    <source>
        <dbReference type="ARBA" id="ARBA00003989"/>
    </source>
</evidence>
<protein>
    <recommendedName>
        <fullName evidence="2">Curli production assembly/transport component CsgE</fullName>
    </recommendedName>
</protein>
<keyword evidence="3 4" id="KW-0732">Signal</keyword>
<dbReference type="InterPro" id="IPR018900">
    <property type="entry name" value="Curli_CsgE"/>
</dbReference>
<evidence type="ECO:0000256" key="4">
    <source>
        <dbReference type="SAM" id="SignalP"/>
    </source>
</evidence>
<evidence type="ECO:0000313" key="5">
    <source>
        <dbReference type="EMBL" id="MBO3275410.1"/>
    </source>
</evidence>
<dbReference type="NCBIfam" id="NF007701">
    <property type="entry name" value="PRK10386.1"/>
    <property type="match status" value="1"/>
</dbReference>
<evidence type="ECO:0000313" key="6">
    <source>
        <dbReference type="Proteomes" id="UP000669060"/>
    </source>
</evidence>